<protein>
    <submittedName>
        <fullName evidence="1">Uncharacterized protein</fullName>
    </submittedName>
</protein>
<name>A0A936YZ84_9BURK</name>
<reference evidence="1 2" key="1">
    <citation type="journal article" date="2017" name="Int. J. Syst. Evol. Microbiol.">
        <title>Ramlibacter monticola sp. nov., isolated from forest soil.</title>
        <authorList>
            <person name="Chaudhary D.K."/>
            <person name="Kim J."/>
        </authorList>
    </citation>
    <scope>NUCLEOTIDE SEQUENCE [LARGE SCALE GENOMIC DNA]</scope>
    <source>
        <strain evidence="1 2">KACC 19175</strain>
    </source>
</reference>
<keyword evidence="2" id="KW-1185">Reference proteome</keyword>
<gene>
    <name evidence="1" type="ORF">JJ685_11000</name>
</gene>
<comment type="caution">
    <text evidence="1">The sequence shown here is derived from an EMBL/GenBank/DDBJ whole genome shotgun (WGS) entry which is preliminary data.</text>
</comment>
<sequence>MEARTGAQEVLSAAVVARNAHLEAGASLLLSQVLALQSSFAWGHRFARRARELFTREQDPDGLSDAMLTLSYLDSALGNENLAVRAAEDAAAGAHGIARRPAAGLNYRGVAAAWGGQYCSAHGVLDAACELAPEDAGSRAAVFQPLANAGFTEVLRCAEMRMRGHRVDLSALSNLLARQWALVKEGAAGSLVSGSADPGLFLLEFASCFLASRTGDAEGADRHYLGCLRRIPRLPETNWMQALLWWARLERTLSAGEVLETTVSAARLVGAAEAGEHVPMKTLARRLAAEAQANLATAPSEYATWFA</sequence>
<dbReference type="EMBL" id="JAEQNE010000002">
    <property type="protein sequence ID" value="MBL0391663.1"/>
    <property type="molecule type" value="Genomic_DNA"/>
</dbReference>
<organism evidence="1 2">
    <name type="scientific">Ramlibacter monticola</name>
    <dbReference type="NCBI Taxonomy" id="1926872"/>
    <lineage>
        <taxon>Bacteria</taxon>
        <taxon>Pseudomonadati</taxon>
        <taxon>Pseudomonadota</taxon>
        <taxon>Betaproteobacteria</taxon>
        <taxon>Burkholderiales</taxon>
        <taxon>Comamonadaceae</taxon>
        <taxon>Ramlibacter</taxon>
    </lineage>
</organism>
<dbReference type="Proteomes" id="UP000599109">
    <property type="component" value="Unassembled WGS sequence"/>
</dbReference>
<evidence type="ECO:0000313" key="2">
    <source>
        <dbReference type="Proteomes" id="UP000599109"/>
    </source>
</evidence>
<dbReference type="AlphaFoldDB" id="A0A936YZ84"/>
<proteinExistence type="predicted"/>
<dbReference type="RefSeq" id="WP_201674276.1">
    <property type="nucleotide sequence ID" value="NZ_JAEQNE010000002.1"/>
</dbReference>
<accession>A0A936YZ84</accession>
<evidence type="ECO:0000313" key="1">
    <source>
        <dbReference type="EMBL" id="MBL0391663.1"/>
    </source>
</evidence>